<evidence type="ECO:0000256" key="2">
    <source>
        <dbReference type="ARBA" id="ARBA00007448"/>
    </source>
</evidence>
<dbReference type="InterPro" id="IPR003960">
    <property type="entry name" value="ATPase_AAA_CS"/>
</dbReference>
<keyword evidence="6" id="KW-0067">ATP-binding</keyword>
<keyword evidence="3" id="KW-0378">Hydrolase</keyword>
<name>A0AAD8HV65_9APIA</name>
<reference evidence="9" key="2">
    <citation type="submission" date="2023-05" db="EMBL/GenBank/DDBJ databases">
        <authorList>
            <person name="Schelkunov M.I."/>
        </authorList>
    </citation>
    <scope>NUCLEOTIDE SEQUENCE</scope>
    <source>
        <strain evidence="9">Hsosn_3</strain>
        <tissue evidence="9">Leaf</tissue>
    </source>
</reference>
<evidence type="ECO:0000313" key="10">
    <source>
        <dbReference type="Proteomes" id="UP001237642"/>
    </source>
</evidence>
<evidence type="ECO:0000313" key="9">
    <source>
        <dbReference type="EMBL" id="KAK1374062.1"/>
    </source>
</evidence>
<dbReference type="PANTHER" id="PTHR23070">
    <property type="entry name" value="BCS1 AAA-TYPE ATPASE"/>
    <property type="match status" value="1"/>
</dbReference>
<organism evidence="9 10">
    <name type="scientific">Heracleum sosnowskyi</name>
    <dbReference type="NCBI Taxonomy" id="360622"/>
    <lineage>
        <taxon>Eukaryota</taxon>
        <taxon>Viridiplantae</taxon>
        <taxon>Streptophyta</taxon>
        <taxon>Embryophyta</taxon>
        <taxon>Tracheophyta</taxon>
        <taxon>Spermatophyta</taxon>
        <taxon>Magnoliopsida</taxon>
        <taxon>eudicotyledons</taxon>
        <taxon>Gunneridae</taxon>
        <taxon>Pentapetalae</taxon>
        <taxon>asterids</taxon>
        <taxon>campanulids</taxon>
        <taxon>Apiales</taxon>
        <taxon>Apiaceae</taxon>
        <taxon>Apioideae</taxon>
        <taxon>apioid superclade</taxon>
        <taxon>Tordylieae</taxon>
        <taxon>Tordyliinae</taxon>
        <taxon>Heracleum</taxon>
    </lineage>
</organism>
<dbReference type="Pfam" id="PF25568">
    <property type="entry name" value="AAA_lid_At3g28540"/>
    <property type="match status" value="1"/>
</dbReference>
<dbReference type="SUPFAM" id="SSF52540">
    <property type="entry name" value="P-loop containing nucleoside triphosphate hydrolases"/>
    <property type="match status" value="1"/>
</dbReference>
<evidence type="ECO:0000256" key="3">
    <source>
        <dbReference type="ARBA" id="ARBA00022801"/>
    </source>
</evidence>
<dbReference type="GO" id="GO:0006508">
    <property type="term" value="P:proteolysis"/>
    <property type="evidence" value="ECO:0007669"/>
    <property type="project" value="UniProtKB-KW"/>
</dbReference>
<comment type="catalytic activity">
    <reaction evidence="5">
        <text>ATP + H2O = ADP + phosphate + H(+)</text>
        <dbReference type="Rhea" id="RHEA:13065"/>
        <dbReference type="ChEBI" id="CHEBI:15377"/>
        <dbReference type="ChEBI" id="CHEBI:15378"/>
        <dbReference type="ChEBI" id="CHEBI:30616"/>
        <dbReference type="ChEBI" id="CHEBI:43474"/>
        <dbReference type="ChEBI" id="CHEBI:456216"/>
    </reaction>
</comment>
<evidence type="ECO:0000259" key="8">
    <source>
        <dbReference type="SMART" id="SM00382"/>
    </source>
</evidence>
<dbReference type="CDD" id="cd19510">
    <property type="entry name" value="RecA-like_BCS1"/>
    <property type="match status" value="1"/>
</dbReference>
<keyword evidence="10" id="KW-1185">Reference proteome</keyword>
<accession>A0AAD8HV65</accession>
<dbReference type="SMART" id="SM00382">
    <property type="entry name" value="AAA"/>
    <property type="match status" value="1"/>
</dbReference>
<dbReference type="GO" id="GO:0005524">
    <property type="term" value="F:ATP binding"/>
    <property type="evidence" value="ECO:0007669"/>
    <property type="project" value="UniProtKB-KW"/>
</dbReference>
<keyword evidence="4" id="KW-0460">Magnesium</keyword>
<dbReference type="PROSITE" id="PS00674">
    <property type="entry name" value="AAA"/>
    <property type="match status" value="1"/>
</dbReference>
<comment type="caution">
    <text evidence="9">The sequence shown here is derived from an EMBL/GenBank/DDBJ whole genome shotgun (WGS) entry which is preliminary data.</text>
</comment>
<keyword evidence="9" id="KW-0645">Protease</keyword>
<feature type="domain" description="AAA+ ATPase" evidence="8">
    <location>
        <begin position="307"/>
        <end position="444"/>
    </location>
</feature>
<dbReference type="GO" id="GO:0008233">
    <property type="term" value="F:peptidase activity"/>
    <property type="evidence" value="ECO:0007669"/>
    <property type="project" value="UniProtKB-KW"/>
</dbReference>
<comment type="similarity">
    <text evidence="2">Belongs to the AAA ATPase family. BCS1 subfamily.</text>
</comment>
<reference evidence="9" key="1">
    <citation type="submission" date="2023-02" db="EMBL/GenBank/DDBJ databases">
        <title>Genome of toxic invasive species Heracleum sosnowskyi carries increased number of genes despite the absence of recent whole-genome duplications.</title>
        <authorList>
            <person name="Schelkunov M."/>
            <person name="Shtratnikova V."/>
            <person name="Makarenko M."/>
            <person name="Klepikova A."/>
            <person name="Omelchenko D."/>
            <person name="Novikova G."/>
            <person name="Obukhova E."/>
            <person name="Bogdanov V."/>
            <person name="Penin A."/>
            <person name="Logacheva M."/>
        </authorList>
    </citation>
    <scope>NUCLEOTIDE SEQUENCE</scope>
    <source>
        <strain evidence="9">Hsosn_3</strain>
        <tissue evidence="9">Leaf</tissue>
    </source>
</reference>
<gene>
    <name evidence="9" type="ORF">POM88_030255</name>
</gene>
<evidence type="ECO:0000256" key="7">
    <source>
        <dbReference type="SAM" id="MobiDB-lite"/>
    </source>
</evidence>
<dbReference type="InterPro" id="IPR050747">
    <property type="entry name" value="Mitochondrial_chaperone_BCS1"/>
</dbReference>
<keyword evidence="6" id="KW-0547">Nucleotide-binding</keyword>
<dbReference type="InterPro" id="IPR058017">
    <property type="entry name" value="At3g28540-like_C"/>
</dbReference>
<feature type="compositionally biased region" description="Basic residues" evidence="7">
    <location>
        <begin position="527"/>
        <end position="538"/>
    </location>
</feature>
<evidence type="ECO:0000256" key="1">
    <source>
        <dbReference type="ARBA" id="ARBA00001946"/>
    </source>
</evidence>
<sequence>MNDRQIIWLETSPTFDRQEAPVFGDTSQISRNSLAFGQKMLLIVSTTMPNCVLTKTTSTAKMSLNGLPSPATIYATYASVSSSVMLLRTTFHQIVPRQVQQYVLSAITRFFYRSIVPDQFTLVVEESRGMAQNYLYDSFQIYMTTKDNPKTNCLKISQSQKDQKLTSKLAHSQEITEFYQGIEITWAFICRRTENTSGKNSSQGSGDIMKKWFELRFKKVHKETVMDSYIPFVLEEVKAIKNAKRVVKLHTLGNVYGAPRCWDSITLEHSSTFETLAMEPNEKKALKDDLDLFVKRKDYFKRVGRAWKRGYLLYGPPGTGKSSLVAAMANYLKFDIYDLQLMNVTSDFEFRRLLLGTANRSILVIEDIDCSVELPDRKIKDNRDNSNHDLKFTLSGLLNFIDGIWSSCGDERIIIFTTNNKDKLDPALLRPGRMDMHIHMSYLTFNGFKTLASTYLDIKHQHWRFREIEELFGSVQVTPAEVAEELMKSSDSDVCLGGLVDFLNDKKRKRTTIGDGENTDHGVKHIPQSKKMKTNGCC</sequence>
<dbReference type="GO" id="GO:0016887">
    <property type="term" value="F:ATP hydrolysis activity"/>
    <property type="evidence" value="ECO:0007669"/>
    <property type="project" value="InterPro"/>
</dbReference>
<dbReference type="Gene3D" id="3.40.50.300">
    <property type="entry name" value="P-loop containing nucleotide triphosphate hydrolases"/>
    <property type="match status" value="1"/>
</dbReference>
<dbReference type="Pfam" id="PF14363">
    <property type="entry name" value="AAA_assoc"/>
    <property type="match status" value="1"/>
</dbReference>
<dbReference type="Gene3D" id="6.10.280.40">
    <property type="match status" value="1"/>
</dbReference>
<evidence type="ECO:0000256" key="4">
    <source>
        <dbReference type="ARBA" id="ARBA00022842"/>
    </source>
</evidence>
<dbReference type="EMBL" id="JAUIZM010000007">
    <property type="protein sequence ID" value="KAK1374062.1"/>
    <property type="molecule type" value="Genomic_DNA"/>
</dbReference>
<dbReference type="AlphaFoldDB" id="A0AAD8HV65"/>
<feature type="region of interest" description="Disordered" evidence="7">
    <location>
        <begin position="512"/>
        <end position="538"/>
    </location>
</feature>
<dbReference type="GO" id="GO:0006950">
    <property type="term" value="P:response to stress"/>
    <property type="evidence" value="ECO:0007669"/>
    <property type="project" value="UniProtKB-ARBA"/>
</dbReference>
<proteinExistence type="inferred from homology"/>
<dbReference type="Proteomes" id="UP001237642">
    <property type="component" value="Unassembled WGS sequence"/>
</dbReference>
<dbReference type="InterPro" id="IPR027417">
    <property type="entry name" value="P-loop_NTPase"/>
</dbReference>
<evidence type="ECO:0000256" key="6">
    <source>
        <dbReference type="RuleBase" id="RU003651"/>
    </source>
</evidence>
<dbReference type="Pfam" id="PF00004">
    <property type="entry name" value="AAA"/>
    <property type="match status" value="1"/>
</dbReference>
<dbReference type="InterPro" id="IPR025753">
    <property type="entry name" value="AAA_N_dom"/>
</dbReference>
<dbReference type="InterPro" id="IPR003959">
    <property type="entry name" value="ATPase_AAA_core"/>
</dbReference>
<protein>
    <submittedName>
        <fullName evidence="9">26S protease regulatory subunit 8-like</fullName>
    </submittedName>
</protein>
<evidence type="ECO:0000256" key="5">
    <source>
        <dbReference type="ARBA" id="ARBA00049360"/>
    </source>
</evidence>
<comment type="cofactor">
    <cofactor evidence="1">
        <name>Mg(2+)</name>
        <dbReference type="ChEBI" id="CHEBI:18420"/>
    </cofactor>
</comment>
<dbReference type="InterPro" id="IPR003593">
    <property type="entry name" value="AAA+_ATPase"/>
</dbReference>